<evidence type="ECO:0000313" key="1">
    <source>
        <dbReference type="EMBL" id="RNA04831.1"/>
    </source>
</evidence>
<dbReference type="AlphaFoldDB" id="A0A3M7Q1F2"/>
<accession>A0A3M7Q1F2</accession>
<reference evidence="1 2" key="1">
    <citation type="journal article" date="2018" name="Sci. Rep.">
        <title>Genomic signatures of local adaptation to the degree of environmental predictability in rotifers.</title>
        <authorList>
            <person name="Franch-Gras L."/>
            <person name="Hahn C."/>
            <person name="Garcia-Roger E.M."/>
            <person name="Carmona M.J."/>
            <person name="Serra M."/>
            <person name="Gomez A."/>
        </authorList>
    </citation>
    <scope>NUCLEOTIDE SEQUENCE [LARGE SCALE GENOMIC DNA]</scope>
    <source>
        <strain evidence="1">HYR1</strain>
    </source>
</reference>
<dbReference type="Proteomes" id="UP000276133">
    <property type="component" value="Unassembled WGS sequence"/>
</dbReference>
<evidence type="ECO:0000313" key="2">
    <source>
        <dbReference type="Proteomes" id="UP000276133"/>
    </source>
</evidence>
<comment type="caution">
    <text evidence="1">The sequence shown here is derived from an EMBL/GenBank/DDBJ whole genome shotgun (WGS) entry which is preliminary data.</text>
</comment>
<gene>
    <name evidence="1" type="ORF">BpHYR1_009136</name>
</gene>
<sequence length="99" mass="11390">MTLFFHIAIKSFRKIPKSSDSIPFGAEVEHSSNGSHFRKQSSLSSKHVFKIWGIDFIESFFNSDSKLVKCFKILVKFLFIKGYIVYSKIAIHIEISSIE</sequence>
<keyword evidence="2" id="KW-1185">Reference proteome</keyword>
<protein>
    <submittedName>
        <fullName evidence="1">Uncharacterized protein</fullName>
    </submittedName>
</protein>
<dbReference type="EMBL" id="REGN01007949">
    <property type="protein sequence ID" value="RNA04831.1"/>
    <property type="molecule type" value="Genomic_DNA"/>
</dbReference>
<organism evidence="1 2">
    <name type="scientific">Brachionus plicatilis</name>
    <name type="common">Marine rotifer</name>
    <name type="synonym">Brachionus muelleri</name>
    <dbReference type="NCBI Taxonomy" id="10195"/>
    <lineage>
        <taxon>Eukaryota</taxon>
        <taxon>Metazoa</taxon>
        <taxon>Spiralia</taxon>
        <taxon>Gnathifera</taxon>
        <taxon>Rotifera</taxon>
        <taxon>Eurotatoria</taxon>
        <taxon>Monogononta</taxon>
        <taxon>Pseudotrocha</taxon>
        <taxon>Ploima</taxon>
        <taxon>Brachionidae</taxon>
        <taxon>Brachionus</taxon>
    </lineage>
</organism>
<name>A0A3M7Q1F2_BRAPC</name>
<proteinExistence type="predicted"/>